<dbReference type="KEGG" id="pnd:Pla175_29050"/>
<proteinExistence type="predicted"/>
<gene>
    <name evidence="1" type="ORF">Pla175_29050</name>
</gene>
<organism evidence="1 2">
    <name type="scientific">Pirellulimonas nuda</name>
    <dbReference type="NCBI Taxonomy" id="2528009"/>
    <lineage>
        <taxon>Bacteria</taxon>
        <taxon>Pseudomonadati</taxon>
        <taxon>Planctomycetota</taxon>
        <taxon>Planctomycetia</taxon>
        <taxon>Pirellulales</taxon>
        <taxon>Lacipirellulaceae</taxon>
        <taxon>Pirellulimonas</taxon>
    </lineage>
</organism>
<name>A0A518DDI2_9BACT</name>
<keyword evidence="2" id="KW-1185">Reference proteome</keyword>
<evidence type="ECO:0000313" key="2">
    <source>
        <dbReference type="Proteomes" id="UP000317429"/>
    </source>
</evidence>
<sequence length="96" mass="10729">MDASGKFATEGAMSRLPATLHEQRRHAVINLHAAADKRLWFRQCICQTHGTRLKKVWPCMASMQKVLRILQYASRAQAFTKSEQDPFSGAVCNGPA</sequence>
<reference evidence="1 2" key="1">
    <citation type="submission" date="2019-02" db="EMBL/GenBank/DDBJ databases">
        <title>Deep-cultivation of Planctomycetes and their phenomic and genomic characterization uncovers novel biology.</title>
        <authorList>
            <person name="Wiegand S."/>
            <person name="Jogler M."/>
            <person name="Boedeker C."/>
            <person name="Pinto D."/>
            <person name="Vollmers J."/>
            <person name="Rivas-Marin E."/>
            <person name="Kohn T."/>
            <person name="Peeters S.H."/>
            <person name="Heuer A."/>
            <person name="Rast P."/>
            <person name="Oberbeckmann S."/>
            <person name="Bunk B."/>
            <person name="Jeske O."/>
            <person name="Meyerdierks A."/>
            <person name="Storesund J.E."/>
            <person name="Kallscheuer N."/>
            <person name="Luecker S."/>
            <person name="Lage O.M."/>
            <person name="Pohl T."/>
            <person name="Merkel B.J."/>
            <person name="Hornburger P."/>
            <person name="Mueller R.-W."/>
            <person name="Bruemmer F."/>
            <person name="Labrenz M."/>
            <person name="Spormann A.M."/>
            <person name="Op den Camp H."/>
            <person name="Overmann J."/>
            <person name="Amann R."/>
            <person name="Jetten M.S.M."/>
            <person name="Mascher T."/>
            <person name="Medema M.H."/>
            <person name="Devos D.P."/>
            <person name="Kaster A.-K."/>
            <person name="Ovreas L."/>
            <person name="Rohde M."/>
            <person name="Galperin M.Y."/>
            <person name="Jogler C."/>
        </authorList>
    </citation>
    <scope>NUCLEOTIDE SEQUENCE [LARGE SCALE GENOMIC DNA]</scope>
    <source>
        <strain evidence="1 2">Pla175</strain>
    </source>
</reference>
<dbReference type="Proteomes" id="UP000317429">
    <property type="component" value="Chromosome"/>
</dbReference>
<accession>A0A518DDI2</accession>
<dbReference type="AlphaFoldDB" id="A0A518DDI2"/>
<protein>
    <submittedName>
        <fullName evidence="1">Uncharacterized protein</fullName>
    </submittedName>
</protein>
<dbReference type="EMBL" id="CP036291">
    <property type="protein sequence ID" value="QDU89513.1"/>
    <property type="molecule type" value="Genomic_DNA"/>
</dbReference>
<evidence type="ECO:0000313" key="1">
    <source>
        <dbReference type="EMBL" id="QDU89513.1"/>
    </source>
</evidence>